<organism evidence="1 2">
    <name type="scientific">Popillia japonica</name>
    <name type="common">Japanese beetle</name>
    <dbReference type="NCBI Taxonomy" id="7064"/>
    <lineage>
        <taxon>Eukaryota</taxon>
        <taxon>Metazoa</taxon>
        <taxon>Ecdysozoa</taxon>
        <taxon>Arthropoda</taxon>
        <taxon>Hexapoda</taxon>
        <taxon>Insecta</taxon>
        <taxon>Pterygota</taxon>
        <taxon>Neoptera</taxon>
        <taxon>Endopterygota</taxon>
        <taxon>Coleoptera</taxon>
        <taxon>Polyphaga</taxon>
        <taxon>Scarabaeiformia</taxon>
        <taxon>Scarabaeidae</taxon>
        <taxon>Rutelinae</taxon>
        <taxon>Popillia</taxon>
    </lineage>
</organism>
<evidence type="ECO:0000313" key="1">
    <source>
        <dbReference type="EMBL" id="KAK9687917.1"/>
    </source>
</evidence>
<sequence>MWAICNELTGKSNKEQNTCENVSLLSNELNNHLISAVQQLLDKQQHCKIKTMWAICNELTGKSNKEQNTCENVSLLSNELNNHLISAVQQLLDKQQHQPFNCDVEENNQSMYLKPISIDELIHISQNLKNRYCCGYDGIPVNIV</sequence>
<gene>
    <name evidence="1" type="ORF">QE152_g35909</name>
</gene>
<proteinExistence type="predicted"/>
<reference evidence="1 2" key="1">
    <citation type="journal article" date="2024" name="BMC Genomics">
        <title>De novo assembly and annotation of Popillia japonica's genome with initial clues to its potential as an invasive pest.</title>
        <authorList>
            <person name="Cucini C."/>
            <person name="Boschi S."/>
            <person name="Funari R."/>
            <person name="Cardaioli E."/>
            <person name="Iannotti N."/>
            <person name="Marturano G."/>
            <person name="Paoli F."/>
            <person name="Bruttini M."/>
            <person name="Carapelli A."/>
            <person name="Frati F."/>
            <person name="Nardi F."/>
        </authorList>
    </citation>
    <scope>NUCLEOTIDE SEQUENCE [LARGE SCALE GENOMIC DNA]</scope>
    <source>
        <strain evidence="1">DMR45628</strain>
    </source>
</reference>
<protein>
    <submittedName>
        <fullName evidence="1">Uncharacterized protein</fullName>
    </submittedName>
</protein>
<evidence type="ECO:0000313" key="2">
    <source>
        <dbReference type="Proteomes" id="UP001458880"/>
    </source>
</evidence>
<dbReference type="EMBL" id="JASPKY010000614">
    <property type="protein sequence ID" value="KAK9687917.1"/>
    <property type="molecule type" value="Genomic_DNA"/>
</dbReference>
<dbReference type="Proteomes" id="UP001458880">
    <property type="component" value="Unassembled WGS sequence"/>
</dbReference>
<accession>A0AAW1IEA5</accession>
<name>A0AAW1IEA5_POPJA</name>
<comment type="caution">
    <text evidence="1">The sequence shown here is derived from an EMBL/GenBank/DDBJ whole genome shotgun (WGS) entry which is preliminary data.</text>
</comment>
<keyword evidence="2" id="KW-1185">Reference proteome</keyword>
<dbReference type="AlphaFoldDB" id="A0AAW1IEA5"/>